<reference evidence="2" key="1">
    <citation type="submission" date="2020-09" db="EMBL/GenBank/DDBJ databases">
        <title>Novel species of Mucilaginibacter isolated from a glacier on the Tibetan Plateau.</title>
        <authorList>
            <person name="Liu Q."/>
            <person name="Xin Y.-H."/>
        </authorList>
    </citation>
    <scope>NUCLEOTIDE SEQUENCE</scope>
    <source>
        <strain evidence="2">ZB1P21</strain>
    </source>
</reference>
<organism evidence="2 3">
    <name type="scientific">Mucilaginibacter glaciei</name>
    <dbReference type="NCBI Taxonomy" id="2772109"/>
    <lineage>
        <taxon>Bacteria</taxon>
        <taxon>Pseudomonadati</taxon>
        <taxon>Bacteroidota</taxon>
        <taxon>Sphingobacteriia</taxon>
        <taxon>Sphingobacteriales</taxon>
        <taxon>Sphingobacteriaceae</taxon>
        <taxon>Mucilaginibacter</taxon>
    </lineage>
</organism>
<comment type="caution">
    <text evidence="2">The sequence shown here is derived from an EMBL/GenBank/DDBJ whole genome shotgun (WGS) entry which is preliminary data.</text>
</comment>
<evidence type="ECO:0000313" key="3">
    <source>
        <dbReference type="Proteomes" id="UP000619078"/>
    </source>
</evidence>
<dbReference type="Pfam" id="PF10988">
    <property type="entry name" value="DUF2807"/>
    <property type="match status" value="1"/>
</dbReference>
<evidence type="ECO:0000259" key="1">
    <source>
        <dbReference type="Pfam" id="PF10988"/>
    </source>
</evidence>
<feature type="domain" description="Putative auto-transporter adhesin head GIN" evidence="1">
    <location>
        <begin position="43"/>
        <end position="223"/>
    </location>
</feature>
<protein>
    <submittedName>
        <fullName evidence="2">DUF2807 domain-containing protein</fullName>
    </submittedName>
</protein>
<dbReference type="RefSeq" id="WP_191165110.1">
    <property type="nucleotide sequence ID" value="NZ_JACWMX010000008.1"/>
</dbReference>
<accession>A0A926NMS5</accession>
<dbReference type="Proteomes" id="UP000619078">
    <property type="component" value="Unassembled WGS sequence"/>
</dbReference>
<dbReference type="InterPro" id="IPR021255">
    <property type="entry name" value="DUF2807"/>
</dbReference>
<dbReference type="Gene3D" id="2.160.20.120">
    <property type="match status" value="1"/>
</dbReference>
<dbReference type="PROSITE" id="PS51257">
    <property type="entry name" value="PROKAR_LIPOPROTEIN"/>
    <property type="match status" value="1"/>
</dbReference>
<sequence length="240" mass="25501">MKKSYLLLSIIALLSIGTLSSCRRFRCVHGSGKVISKSQKMPDFSKIDISGGFKVKLVQDSSLNVTIKMDDNLFKYINTDVEGDKLVIKSRRNLCASGEIMIVIGVKNLEEVDASGAIDVSSSGRIVTKDLHFDLSGSTSIDMDIAAANVHTEGSGSTDMILKGQAASHNVDMSGSSKIDAFDFVVGKYNIETSGASEAKINVLNSLSVHSSGASDIEYRGTPGNVNIDKSGASSVKKVN</sequence>
<evidence type="ECO:0000313" key="2">
    <source>
        <dbReference type="EMBL" id="MBD1394964.1"/>
    </source>
</evidence>
<gene>
    <name evidence="2" type="ORF">IDJ76_17795</name>
</gene>
<proteinExistence type="predicted"/>
<name>A0A926NMS5_9SPHI</name>
<dbReference type="EMBL" id="JACWMX010000008">
    <property type="protein sequence ID" value="MBD1394964.1"/>
    <property type="molecule type" value="Genomic_DNA"/>
</dbReference>
<keyword evidence="3" id="KW-1185">Reference proteome</keyword>
<dbReference type="AlphaFoldDB" id="A0A926NMS5"/>